<sequence>MIVDMSSFGEMLMSRPAGREAFLGASAYIFENLKENDTISLDFANVKVLAPSWADEFITGLKTKYKVKIEYLNTENASVSASLKTVLEPIDVKKYQRVG</sequence>
<protein>
    <recommendedName>
        <fullName evidence="1">DUF4325 domain-containing protein</fullName>
    </recommendedName>
</protein>
<dbReference type="AlphaFoldDB" id="A0A7W8G746"/>
<name>A0A7W8G746_9SPIR</name>
<evidence type="ECO:0000313" key="3">
    <source>
        <dbReference type="Proteomes" id="UP000518887"/>
    </source>
</evidence>
<gene>
    <name evidence="2" type="ORF">HNP76_000428</name>
</gene>
<proteinExistence type="predicted"/>
<dbReference type="InterPro" id="IPR025474">
    <property type="entry name" value="DUF4325"/>
</dbReference>
<reference evidence="2 3" key="1">
    <citation type="submission" date="2020-08" db="EMBL/GenBank/DDBJ databases">
        <title>Genomic Encyclopedia of Type Strains, Phase IV (KMG-IV): sequencing the most valuable type-strain genomes for metagenomic binning, comparative biology and taxonomic classification.</title>
        <authorList>
            <person name="Goeker M."/>
        </authorList>
    </citation>
    <scope>NUCLEOTIDE SEQUENCE [LARGE SCALE GENOMIC DNA]</scope>
    <source>
        <strain evidence="2 3">DSM 103462</strain>
    </source>
</reference>
<dbReference type="Proteomes" id="UP000518887">
    <property type="component" value="Unassembled WGS sequence"/>
</dbReference>
<dbReference type="EMBL" id="JACHFQ010000001">
    <property type="protein sequence ID" value="MBB5225088.1"/>
    <property type="molecule type" value="Genomic_DNA"/>
</dbReference>
<dbReference type="RefSeq" id="WP_184656994.1">
    <property type="nucleotide sequence ID" value="NZ_CP031518.1"/>
</dbReference>
<evidence type="ECO:0000313" key="2">
    <source>
        <dbReference type="EMBL" id="MBB5225088.1"/>
    </source>
</evidence>
<comment type="caution">
    <text evidence="2">The sequence shown here is derived from an EMBL/GenBank/DDBJ whole genome shotgun (WGS) entry which is preliminary data.</text>
</comment>
<organism evidence="2 3">
    <name type="scientific">Treponema ruminis</name>
    <dbReference type="NCBI Taxonomy" id="744515"/>
    <lineage>
        <taxon>Bacteria</taxon>
        <taxon>Pseudomonadati</taxon>
        <taxon>Spirochaetota</taxon>
        <taxon>Spirochaetia</taxon>
        <taxon>Spirochaetales</taxon>
        <taxon>Treponemataceae</taxon>
        <taxon>Treponema</taxon>
    </lineage>
</organism>
<accession>A0A7W8G746</accession>
<keyword evidence="3" id="KW-1185">Reference proteome</keyword>
<dbReference type="Pfam" id="PF14213">
    <property type="entry name" value="DUF4325"/>
    <property type="match status" value="1"/>
</dbReference>
<evidence type="ECO:0000259" key="1">
    <source>
        <dbReference type="Pfam" id="PF14213"/>
    </source>
</evidence>
<feature type="domain" description="DUF4325" evidence="1">
    <location>
        <begin position="31"/>
        <end position="77"/>
    </location>
</feature>